<name>A0ABV1Z515_9HYPH</name>
<dbReference type="InterPro" id="IPR043129">
    <property type="entry name" value="ATPase_NBD"/>
</dbReference>
<proteinExistence type="predicted"/>
<feature type="compositionally biased region" description="Pro residues" evidence="1">
    <location>
        <begin position="102"/>
        <end position="113"/>
    </location>
</feature>
<dbReference type="PANTHER" id="PTHR30005">
    <property type="entry name" value="EXOPOLYPHOSPHATASE"/>
    <property type="match status" value="1"/>
</dbReference>
<dbReference type="Pfam" id="PF02541">
    <property type="entry name" value="Ppx-GppA"/>
    <property type="match status" value="1"/>
</dbReference>
<dbReference type="SUPFAM" id="SSF53067">
    <property type="entry name" value="Actin-like ATPase domain"/>
    <property type="match status" value="2"/>
</dbReference>
<feature type="domain" description="Ppx/GppA phosphatase N-terminal" evidence="2">
    <location>
        <begin position="146"/>
        <end position="441"/>
    </location>
</feature>
<keyword evidence="4" id="KW-1185">Reference proteome</keyword>
<gene>
    <name evidence="3" type="ORF">NKI36_23450</name>
</gene>
<evidence type="ECO:0000313" key="3">
    <source>
        <dbReference type="EMBL" id="MER9406994.1"/>
    </source>
</evidence>
<dbReference type="InterPro" id="IPR003695">
    <property type="entry name" value="Ppx_GppA_N"/>
</dbReference>
<protein>
    <submittedName>
        <fullName evidence="3">Ppx/GppA family phosphatase</fullName>
    </submittedName>
</protein>
<evidence type="ECO:0000259" key="2">
    <source>
        <dbReference type="Pfam" id="PF02541"/>
    </source>
</evidence>
<accession>A0ABV1Z515</accession>
<feature type="compositionally biased region" description="Low complexity" evidence="1">
    <location>
        <begin position="91"/>
        <end position="101"/>
    </location>
</feature>
<reference evidence="3 4" key="1">
    <citation type="journal article" date="2024" name="Proc. Natl. Acad. Sci. U.S.A.">
        <title>The evolutionary genomics of adaptation to stress in wild rhizobium bacteria.</title>
        <authorList>
            <person name="Kehlet-Delgado H."/>
            <person name="Montoya A.P."/>
            <person name="Jensen K.T."/>
            <person name="Wendlandt C.E."/>
            <person name="Dexheimer C."/>
            <person name="Roberts M."/>
            <person name="Torres Martinez L."/>
            <person name="Friesen M.L."/>
            <person name="Griffitts J.S."/>
            <person name="Porter S.S."/>
        </authorList>
    </citation>
    <scope>NUCLEOTIDE SEQUENCE [LARGE SCALE GENOMIC DNA]</scope>
    <source>
        <strain evidence="3 4">M0641</strain>
    </source>
</reference>
<dbReference type="CDD" id="cd24054">
    <property type="entry name" value="ASKHA_NBD_AaPPX-GppA_MtPPX2-like"/>
    <property type="match status" value="1"/>
</dbReference>
<feature type="region of interest" description="Disordered" evidence="1">
    <location>
        <begin position="91"/>
        <end position="116"/>
    </location>
</feature>
<dbReference type="Gene3D" id="3.30.420.150">
    <property type="entry name" value="Exopolyphosphatase. Domain 2"/>
    <property type="match status" value="1"/>
</dbReference>
<dbReference type="PANTHER" id="PTHR30005:SF0">
    <property type="entry name" value="RETROGRADE REGULATION PROTEIN 2"/>
    <property type="match status" value="1"/>
</dbReference>
<feature type="compositionally biased region" description="Basic residues" evidence="1">
    <location>
        <begin position="52"/>
        <end position="66"/>
    </location>
</feature>
<dbReference type="RefSeq" id="WP_352560517.1">
    <property type="nucleotide sequence ID" value="NZ_JAMYQB010000021.1"/>
</dbReference>
<sequence length="455" mass="49164">MEDHDTGAGAPEVGVSRASPPSGGPSPSAGRPRQAGPQSGNGQAGDAQPQRGKARKRRKRRRGRKVFARDELTTAAHLVAASAVNIAAAGPPAVSSAAPSPVVAPPVPQPRPEQPMHRPPMQELPVFAALDLGTNNCRLLVAVPQRHGQFRVIDAFSRIVRLGEGLTANRHLSQAAMDRAVEALKICGDKLRNRKIKKARLIATEACRTADNGVEFLQRVESEAGLKLEIIDRQTEARLAVSGCGSLVERDTQGVVLFDIGGGSSEIALIDLTGQRSPRLANHIVSWTSLPVGVVSLAERFGGRTVTREIFAAMVEDVAVRLRSFDGRDRLSHVLASPKFHLLGTSGTVTTLAGVHLDLERYDRRRVDGLWMDRDSVDRMVEKLVGWDFQQRCANPCIGADRADLVLAGCAILEAIRAVWPSERLRVADRGLREGILSELMADDGVWRNSGRGRQ</sequence>
<dbReference type="InterPro" id="IPR050273">
    <property type="entry name" value="GppA/Ppx_hydrolase"/>
</dbReference>
<comment type="caution">
    <text evidence="3">The sequence shown here is derived from an EMBL/GenBank/DDBJ whole genome shotgun (WGS) entry which is preliminary data.</text>
</comment>
<dbReference type="EMBL" id="JAMYQB010000021">
    <property type="protein sequence ID" value="MER9406994.1"/>
    <property type="molecule type" value="Genomic_DNA"/>
</dbReference>
<evidence type="ECO:0000256" key="1">
    <source>
        <dbReference type="SAM" id="MobiDB-lite"/>
    </source>
</evidence>
<organism evidence="3 4">
    <name type="scientific">Mesorhizobium caraganae</name>
    <dbReference type="NCBI Taxonomy" id="483206"/>
    <lineage>
        <taxon>Bacteria</taxon>
        <taxon>Pseudomonadati</taxon>
        <taxon>Pseudomonadota</taxon>
        <taxon>Alphaproteobacteria</taxon>
        <taxon>Hyphomicrobiales</taxon>
        <taxon>Phyllobacteriaceae</taxon>
        <taxon>Mesorhizobium</taxon>
    </lineage>
</organism>
<dbReference type="Gene3D" id="3.30.420.40">
    <property type="match status" value="1"/>
</dbReference>
<evidence type="ECO:0000313" key="4">
    <source>
        <dbReference type="Proteomes" id="UP001433071"/>
    </source>
</evidence>
<dbReference type="Proteomes" id="UP001433071">
    <property type="component" value="Unassembled WGS sequence"/>
</dbReference>
<feature type="region of interest" description="Disordered" evidence="1">
    <location>
        <begin position="1"/>
        <end position="69"/>
    </location>
</feature>
<feature type="compositionally biased region" description="Low complexity" evidence="1">
    <location>
        <begin position="16"/>
        <end position="33"/>
    </location>
</feature>